<evidence type="ECO:0000256" key="2">
    <source>
        <dbReference type="ARBA" id="ARBA00022679"/>
    </source>
</evidence>
<dbReference type="Pfam" id="PF07942">
    <property type="entry name" value="CARME"/>
    <property type="match status" value="1"/>
</dbReference>
<dbReference type="InterPro" id="IPR012901">
    <property type="entry name" value="CARME"/>
</dbReference>
<accession>A0A2H9TPY0</accession>
<evidence type="ECO:0000313" key="5">
    <source>
        <dbReference type="Proteomes" id="UP000240830"/>
    </source>
</evidence>
<dbReference type="STRING" id="1246581.A0A2H9TPY0"/>
<dbReference type="GO" id="GO:0032259">
    <property type="term" value="P:methylation"/>
    <property type="evidence" value="ECO:0007669"/>
    <property type="project" value="UniProtKB-KW"/>
</dbReference>
<keyword evidence="2" id="KW-0808">Transferase</keyword>
<keyword evidence="1" id="KW-0489">Methyltransferase</keyword>
<dbReference type="AlphaFoldDB" id="A0A2H9TPY0"/>
<name>A0A2H9TPY0_9FUNG</name>
<sequence>MGHPDHGCSEFGGLSHGCRNLDYNVPFPPHPESKLTQDEVMLEEEHFIRIIRAFSSFASNTQRSLKKYNGDYEALSEQHQKLIPEYAEKLSRVEAATLENQKFYDAVIAVHRTVLEFQDTANVVSKTDERTISVNASDVVLTQTESESLRSLLRQVMRDWSDEGAAERQATYAFLYTELDTEFPNGRGDTAVLVPGAGLGRLAYEISQKGTERWHLLIE</sequence>
<gene>
    <name evidence="4" type="ORF">PSACC_00405</name>
</gene>
<evidence type="ECO:0000256" key="1">
    <source>
        <dbReference type="ARBA" id="ARBA00022603"/>
    </source>
</evidence>
<dbReference type="PANTHER" id="PTHR12303:SF6">
    <property type="entry name" value="CARNOSINE N-METHYLTRANSFERASE"/>
    <property type="match status" value="1"/>
</dbReference>
<protein>
    <submittedName>
        <fullName evidence="4">CI041 protein</fullName>
    </submittedName>
</protein>
<evidence type="ECO:0000256" key="3">
    <source>
        <dbReference type="ARBA" id="ARBA00022691"/>
    </source>
</evidence>
<dbReference type="Proteomes" id="UP000240830">
    <property type="component" value="Unassembled WGS sequence"/>
</dbReference>
<keyword evidence="5" id="KW-1185">Reference proteome</keyword>
<comment type="caution">
    <text evidence="4">The sequence shown here is derived from an EMBL/GenBank/DDBJ whole genome shotgun (WGS) entry which is preliminary data.</text>
</comment>
<reference evidence="4 5" key="1">
    <citation type="submission" date="2016-10" db="EMBL/GenBank/DDBJ databases">
        <title>The genome of Paramicrosporidium saccamoebae is the missing link in understanding Cryptomycota and Microsporidia evolution.</title>
        <authorList>
            <person name="Quandt C.A."/>
            <person name="Beaudet D."/>
            <person name="Corsaro D."/>
            <person name="Michel R."/>
            <person name="Corradi N."/>
            <person name="James T."/>
        </authorList>
    </citation>
    <scope>NUCLEOTIDE SEQUENCE [LARGE SCALE GENOMIC DNA]</scope>
    <source>
        <strain evidence="4 5">KSL3</strain>
    </source>
</reference>
<evidence type="ECO:0000313" key="4">
    <source>
        <dbReference type="EMBL" id="PJF19794.1"/>
    </source>
</evidence>
<proteinExistence type="predicted"/>
<dbReference type="PANTHER" id="PTHR12303">
    <property type="entry name" value="CARNOSINE N-METHYLTRANSFERASE"/>
    <property type="match status" value="1"/>
</dbReference>
<dbReference type="GO" id="GO:0008757">
    <property type="term" value="F:S-adenosylmethionine-dependent methyltransferase activity"/>
    <property type="evidence" value="ECO:0007669"/>
    <property type="project" value="InterPro"/>
</dbReference>
<organism evidence="4 5">
    <name type="scientific">Paramicrosporidium saccamoebae</name>
    <dbReference type="NCBI Taxonomy" id="1246581"/>
    <lineage>
        <taxon>Eukaryota</taxon>
        <taxon>Fungi</taxon>
        <taxon>Fungi incertae sedis</taxon>
        <taxon>Cryptomycota</taxon>
        <taxon>Cryptomycota incertae sedis</taxon>
        <taxon>Paramicrosporidium</taxon>
    </lineage>
</organism>
<keyword evidence="3" id="KW-0949">S-adenosyl-L-methionine</keyword>
<dbReference type="OrthoDB" id="978at2759"/>
<dbReference type="EMBL" id="MTSL01000041">
    <property type="protein sequence ID" value="PJF19794.1"/>
    <property type="molecule type" value="Genomic_DNA"/>
</dbReference>